<evidence type="ECO:0000256" key="5">
    <source>
        <dbReference type="SAM" id="MobiDB-lite"/>
    </source>
</evidence>
<dbReference type="OrthoDB" id="3045089at2759"/>
<name>A0A1Y2GUR0_9FUNG</name>
<dbReference type="InterPro" id="IPR011011">
    <property type="entry name" value="Znf_FYVE_PHD"/>
</dbReference>
<keyword evidence="2 4" id="KW-0863">Zinc-finger</keyword>
<feature type="domain" description="RING-type" evidence="6">
    <location>
        <begin position="622"/>
        <end position="661"/>
    </location>
</feature>
<feature type="compositionally biased region" description="Basic and acidic residues" evidence="5">
    <location>
        <begin position="173"/>
        <end position="184"/>
    </location>
</feature>
<feature type="domain" description="FYVE-type" evidence="7">
    <location>
        <begin position="14"/>
        <end position="73"/>
    </location>
</feature>
<accession>A0A1Y2GUR0</accession>
<evidence type="ECO:0000256" key="2">
    <source>
        <dbReference type="ARBA" id="ARBA00022771"/>
    </source>
</evidence>
<gene>
    <name evidence="8" type="ORF">BCR41DRAFT_368645</name>
</gene>
<dbReference type="GeneID" id="33568238"/>
<dbReference type="Pfam" id="PF13920">
    <property type="entry name" value="zf-C3HC4_3"/>
    <property type="match status" value="1"/>
</dbReference>
<dbReference type="PANTHER" id="PTHR14879:SF15">
    <property type="entry name" value="E3 UBIQUITIN-PROTEIN LIGASE RIFIFYLIN-LIKE PROTEIN"/>
    <property type="match status" value="1"/>
</dbReference>
<feature type="compositionally biased region" description="Polar residues" evidence="5">
    <location>
        <begin position="231"/>
        <end position="241"/>
    </location>
</feature>
<dbReference type="Proteomes" id="UP000193648">
    <property type="component" value="Unassembled WGS sequence"/>
</dbReference>
<keyword evidence="3" id="KW-0862">Zinc</keyword>
<dbReference type="Gene3D" id="1.10.720.140">
    <property type="match status" value="1"/>
</dbReference>
<dbReference type="CDD" id="cd16500">
    <property type="entry name" value="RING-HC_CARP"/>
    <property type="match status" value="1"/>
</dbReference>
<dbReference type="SUPFAM" id="SSF57903">
    <property type="entry name" value="FYVE/PHD zinc finger"/>
    <property type="match status" value="1"/>
</dbReference>
<dbReference type="GO" id="GO:0008270">
    <property type="term" value="F:zinc ion binding"/>
    <property type="evidence" value="ECO:0007669"/>
    <property type="project" value="UniProtKB-KW"/>
</dbReference>
<dbReference type="InterPro" id="IPR017455">
    <property type="entry name" value="Znf_FYVE-rel"/>
</dbReference>
<protein>
    <recommendedName>
        <fullName evidence="10">RING-type domain-containing protein</fullName>
    </recommendedName>
</protein>
<evidence type="ECO:0000313" key="9">
    <source>
        <dbReference type="Proteomes" id="UP000193648"/>
    </source>
</evidence>
<proteinExistence type="predicted"/>
<dbReference type="AlphaFoldDB" id="A0A1Y2GUR0"/>
<dbReference type="InterPro" id="IPR051728">
    <property type="entry name" value="RING-FYVE_E3_ubiquitin-ligase"/>
</dbReference>
<comment type="caution">
    <text evidence="8">The sequence shown here is derived from an EMBL/GenBank/DDBJ whole genome shotgun (WGS) entry which is preliminary data.</text>
</comment>
<dbReference type="EMBL" id="MCFF01000008">
    <property type="protein sequence ID" value="ORZ24812.1"/>
    <property type="molecule type" value="Genomic_DNA"/>
</dbReference>
<dbReference type="InParanoid" id="A0A1Y2GUR0"/>
<feature type="compositionally biased region" description="Low complexity" evidence="5">
    <location>
        <begin position="337"/>
        <end position="346"/>
    </location>
</feature>
<feature type="compositionally biased region" description="Polar residues" evidence="5">
    <location>
        <begin position="294"/>
        <end position="311"/>
    </location>
</feature>
<dbReference type="InterPro" id="IPR013083">
    <property type="entry name" value="Znf_RING/FYVE/PHD"/>
</dbReference>
<dbReference type="SMART" id="SM00184">
    <property type="entry name" value="RING"/>
    <property type="match status" value="1"/>
</dbReference>
<evidence type="ECO:0000313" key="8">
    <source>
        <dbReference type="EMBL" id="ORZ24812.1"/>
    </source>
</evidence>
<feature type="compositionally biased region" description="Polar residues" evidence="5">
    <location>
        <begin position="358"/>
        <end position="380"/>
    </location>
</feature>
<dbReference type="PANTHER" id="PTHR14879">
    <property type="entry name" value="CASPASE REGULATOR, RING FINGER DOMAIN-CONTAINING"/>
    <property type="match status" value="1"/>
</dbReference>
<evidence type="ECO:0008006" key="10">
    <source>
        <dbReference type="Google" id="ProtNLM"/>
    </source>
</evidence>
<feature type="compositionally biased region" description="Low complexity" evidence="5">
    <location>
        <begin position="475"/>
        <end position="501"/>
    </location>
</feature>
<evidence type="ECO:0000259" key="6">
    <source>
        <dbReference type="PROSITE" id="PS50089"/>
    </source>
</evidence>
<feature type="compositionally biased region" description="Polar residues" evidence="5">
    <location>
        <begin position="423"/>
        <end position="445"/>
    </location>
</feature>
<keyword evidence="1" id="KW-0479">Metal-binding</keyword>
<evidence type="ECO:0000256" key="3">
    <source>
        <dbReference type="ARBA" id="ARBA00022833"/>
    </source>
</evidence>
<dbReference type="PROSITE" id="PS50178">
    <property type="entry name" value="ZF_FYVE"/>
    <property type="match status" value="1"/>
</dbReference>
<evidence type="ECO:0000256" key="1">
    <source>
        <dbReference type="ARBA" id="ARBA00022723"/>
    </source>
</evidence>
<dbReference type="Gene3D" id="3.30.40.10">
    <property type="entry name" value="Zinc/RING finger domain, C3HC4 (zinc finger)"/>
    <property type="match status" value="1"/>
</dbReference>
<dbReference type="InterPro" id="IPR001841">
    <property type="entry name" value="Znf_RING"/>
</dbReference>
<reference evidence="8 9" key="1">
    <citation type="submission" date="2016-07" db="EMBL/GenBank/DDBJ databases">
        <title>Pervasive Adenine N6-methylation of Active Genes in Fungi.</title>
        <authorList>
            <consortium name="DOE Joint Genome Institute"/>
            <person name="Mondo S.J."/>
            <person name="Dannebaum R.O."/>
            <person name="Kuo R.C."/>
            <person name="Labutti K."/>
            <person name="Haridas S."/>
            <person name="Kuo A."/>
            <person name="Salamov A."/>
            <person name="Ahrendt S.R."/>
            <person name="Lipzen A."/>
            <person name="Sullivan W."/>
            <person name="Andreopoulos W.B."/>
            <person name="Clum A."/>
            <person name="Lindquist E."/>
            <person name="Daum C."/>
            <person name="Ramamoorthy G.K."/>
            <person name="Gryganskyi A."/>
            <person name="Culley D."/>
            <person name="Magnuson J.K."/>
            <person name="James T.Y."/>
            <person name="O'Malley M.A."/>
            <person name="Stajich J.E."/>
            <person name="Spatafora J.W."/>
            <person name="Visel A."/>
            <person name="Grigoriev I.V."/>
        </authorList>
    </citation>
    <scope>NUCLEOTIDE SEQUENCE [LARGE SCALE GENOMIC DNA]</scope>
    <source>
        <strain evidence="8 9">NRRL 3116</strain>
    </source>
</reference>
<dbReference type="SUPFAM" id="SSF57850">
    <property type="entry name" value="RING/U-box"/>
    <property type="match status" value="1"/>
</dbReference>
<feature type="region of interest" description="Disordered" evidence="5">
    <location>
        <begin position="475"/>
        <end position="516"/>
    </location>
</feature>
<keyword evidence="9" id="KW-1185">Reference proteome</keyword>
<dbReference type="RefSeq" id="XP_021883793.1">
    <property type="nucleotide sequence ID" value="XM_022026395.1"/>
</dbReference>
<organism evidence="8 9">
    <name type="scientific">Lobosporangium transversale</name>
    <dbReference type="NCBI Taxonomy" id="64571"/>
    <lineage>
        <taxon>Eukaryota</taxon>
        <taxon>Fungi</taxon>
        <taxon>Fungi incertae sedis</taxon>
        <taxon>Mucoromycota</taxon>
        <taxon>Mortierellomycotina</taxon>
        <taxon>Mortierellomycetes</taxon>
        <taxon>Mortierellales</taxon>
        <taxon>Mortierellaceae</taxon>
        <taxon>Lobosporangium</taxon>
    </lineage>
</organism>
<dbReference type="CDD" id="cd00065">
    <property type="entry name" value="FYVE_like_SF"/>
    <property type="match status" value="1"/>
</dbReference>
<feature type="compositionally biased region" description="Low complexity" evidence="5">
    <location>
        <begin position="395"/>
        <end position="417"/>
    </location>
</feature>
<dbReference type="PROSITE" id="PS50089">
    <property type="entry name" value="ZF_RING_2"/>
    <property type="match status" value="1"/>
</dbReference>
<feature type="compositionally biased region" description="Low complexity" evidence="5">
    <location>
        <begin position="191"/>
        <end position="225"/>
    </location>
</feature>
<sequence>MAKENRSQWTPPKMHQSSNCERCGSSLHRIRKTNCHNCGVMACISCCNYKTELLKFGHFRDVRCCGYCAHFLQVYKLEDAKLSKLNIRTLKRYLDAYNISTANMLEKQELVKAIQDNKPLSDASEVYFRTQMPSTVEEWLVLHEVLPRANDLTGTSDNLINELDKFFSRMFSSDDSRQRRHPDTTAESIFQERQSQSTSSSSAEAQGQQPSQQKAQRQQQQSQQPKPREAPNNTPPFSLGSSHFHFQPGPSPQKPRPHIEDFMPRASGIGTGPFGAHMSGRPADGYPFYHPGSTFPSPTHSQHSQTGSSREPQFRFNGGFGSYHQAEHPPPNPFTAQHQQQFQQQHRQQRPHHEAKPQASSTIPPLSPQPTFGTSSNSRNGFGYTCYEPKPPLKSQQTSPSSSSSSSASVPQPASSSRPNPMPQSQNQRQTRPRPSQGFNDYTANTGFYSLPTFSDSSSSSPQFRFSSGSSSSASTFSFPTGVSESHITPASSSSEPSYSSRPVKPPRRPQESSEETFAANLTLEDIISPDVDISKLSVKVIKSLLDSNRVSHVGMFEKHELVGLLKSLIQTVKRDKEERNASQETRNQAWDSSDIDIENASALETTKPHEPSSTNIDENLCKICFDGPLNCVMLNCGHMSSCMDCGKQVIERERVCPICRKYVERILQVFRA</sequence>
<evidence type="ECO:0000259" key="7">
    <source>
        <dbReference type="PROSITE" id="PS50178"/>
    </source>
</evidence>
<evidence type="ECO:0000256" key="4">
    <source>
        <dbReference type="PROSITE-ProRule" id="PRU00175"/>
    </source>
</evidence>
<feature type="region of interest" description="Disordered" evidence="5">
    <location>
        <begin position="173"/>
        <end position="445"/>
    </location>
</feature>